<evidence type="ECO:0000313" key="1">
    <source>
        <dbReference type="EMBL" id="QDU83545.1"/>
    </source>
</evidence>
<proteinExistence type="predicted"/>
<sequence length="854" mass="91399">MARTLTLVVVLVLGFLAACLIVDPFAESPRLGSGASEITVTPQVDQAEGPALVRADDAESSSAAERREVGISDGIVLRCVDSVTGAPIPGADLYLFDPTSAATGESSQAARPVDHAIAHGERVRSDARGEVVVPRRALLAAGVAESRRGYAWITDTIGRVSMDISLGPVDELIVEVVDPDQEPIGGIEVVIVGWGRSPFMNAREQTFLRARTDPETGRAAFDWQALEQVAAGVVDERLTVRVDRIGGFPTGKEVDFEQRADGPVQIVLDDVGAVVVEFVDGHGERLAGEFEVLVSGWGHPFGRGSRRTSGGRARFYPVAAGMDLSVTTTERITRGTLNSLAAPELGGSLVPGQELEVRIMVDCDRVTGRLVDGDGQPLGNTEARVFEEGELRRFAPRGRLLTDAEGRFVVPASIASDVLTKPMAEQCRIVVEGPRGGLGREATVSIEFPDDGTAVLDIGDVQLEPQRALVTGSVVDPAGRPVPFARVSLLEPGSEGRWSSVDYVDSGANGRFVVPAADGFAAQAGRGELLLRAEAPHVTLSEPLAFAVGDDVRLGLARSHQLGAIDGRIEVAGGDDDLRYTIDAFATEPNEDQRSRVRSFTGNDGSFTLYLPEGHYDLEVRRDRFPNGHTIARIEGVHVESDRRTADPRLQPWIVETRSLALDLELADGSPWDSRCAVYLFMDGHFAGAFDGQYGRIETEVGLGRTDLWVVPEQRSNTTLAAVVIEDAPAASTVVLPPRPQVRVVFRAAVGDLPEYATLVASLSLEPPFAGPEPLRLQGAKTYEFPYESAPFDLPAAGTWDVELQVRGRKGAIVGSVGELRHFDVESGVEGVQTLTIDVTESELEEVVAIVSGQ</sequence>
<evidence type="ECO:0000313" key="2">
    <source>
        <dbReference type="Proteomes" id="UP000319342"/>
    </source>
</evidence>
<dbReference type="Proteomes" id="UP000319342">
    <property type="component" value="Chromosome"/>
</dbReference>
<evidence type="ECO:0008006" key="3">
    <source>
        <dbReference type="Google" id="ProtNLM"/>
    </source>
</evidence>
<dbReference type="AlphaFoldDB" id="A0A518CWE6"/>
<dbReference type="PROSITE" id="PS51257">
    <property type="entry name" value="PROKAR_LIPOPROTEIN"/>
    <property type="match status" value="1"/>
</dbReference>
<organism evidence="1 2">
    <name type="scientific">Rohdeia mirabilis</name>
    <dbReference type="NCBI Taxonomy" id="2528008"/>
    <lineage>
        <taxon>Bacteria</taxon>
        <taxon>Pseudomonadati</taxon>
        <taxon>Planctomycetota</taxon>
        <taxon>Planctomycetia</taxon>
        <taxon>Planctomycetia incertae sedis</taxon>
        <taxon>Rohdeia</taxon>
    </lineage>
</organism>
<reference evidence="1 2" key="1">
    <citation type="submission" date="2019-02" db="EMBL/GenBank/DDBJ databases">
        <title>Deep-cultivation of Planctomycetes and their phenomic and genomic characterization uncovers novel biology.</title>
        <authorList>
            <person name="Wiegand S."/>
            <person name="Jogler M."/>
            <person name="Boedeker C."/>
            <person name="Pinto D."/>
            <person name="Vollmers J."/>
            <person name="Rivas-Marin E."/>
            <person name="Kohn T."/>
            <person name="Peeters S.H."/>
            <person name="Heuer A."/>
            <person name="Rast P."/>
            <person name="Oberbeckmann S."/>
            <person name="Bunk B."/>
            <person name="Jeske O."/>
            <person name="Meyerdierks A."/>
            <person name="Storesund J.E."/>
            <person name="Kallscheuer N."/>
            <person name="Luecker S."/>
            <person name="Lage O.M."/>
            <person name="Pohl T."/>
            <person name="Merkel B.J."/>
            <person name="Hornburger P."/>
            <person name="Mueller R.-W."/>
            <person name="Bruemmer F."/>
            <person name="Labrenz M."/>
            <person name="Spormann A.M."/>
            <person name="Op den Camp H."/>
            <person name="Overmann J."/>
            <person name="Amann R."/>
            <person name="Jetten M.S.M."/>
            <person name="Mascher T."/>
            <person name="Medema M.H."/>
            <person name="Devos D.P."/>
            <person name="Kaster A.-K."/>
            <person name="Ovreas L."/>
            <person name="Rohde M."/>
            <person name="Galperin M.Y."/>
            <person name="Jogler C."/>
        </authorList>
    </citation>
    <scope>NUCLEOTIDE SEQUENCE [LARGE SCALE GENOMIC DNA]</scope>
    <source>
        <strain evidence="1 2">Pla163</strain>
    </source>
</reference>
<dbReference type="EMBL" id="CP036290">
    <property type="protein sequence ID" value="QDU83545.1"/>
    <property type="molecule type" value="Genomic_DNA"/>
</dbReference>
<dbReference type="RefSeq" id="WP_419186267.1">
    <property type="nucleotide sequence ID" value="NZ_CP036290.1"/>
</dbReference>
<name>A0A518CWE6_9BACT</name>
<protein>
    <recommendedName>
        <fullName evidence="3">Nickel uptake substrate-specific transmembrane region</fullName>
    </recommendedName>
</protein>
<gene>
    <name evidence="1" type="ORF">Pla163_06440</name>
</gene>
<accession>A0A518CWE6</accession>
<keyword evidence="2" id="KW-1185">Reference proteome</keyword>